<accession>A0A498HI62</accession>
<organism evidence="1 2">
    <name type="scientific">Malus domestica</name>
    <name type="common">Apple</name>
    <name type="synonym">Pyrus malus</name>
    <dbReference type="NCBI Taxonomy" id="3750"/>
    <lineage>
        <taxon>Eukaryota</taxon>
        <taxon>Viridiplantae</taxon>
        <taxon>Streptophyta</taxon>
        <taxon>Embryophyta</taxon>
        <taxon>Tracheophyta</taxon>
        <taxon>Spermatophyta</taxon>
        <taxon>Magnoliopsida</taxon>
        <taxon>eudicotyledons</taxon>
        <taxon>Gunneridae</taxon>
        <taxon>Pentapetalae</taxon>
        <taxon>rosids</taxon>
        <taxon>fabids</taxon>
        <taxon>Rosales</taxon>
        <taxon>Rosaceae</taxon>
        <taxon>Amygdaloideae</taxon>
        <taxon>Maleae</taxon>
        <taxon>Malus</taxon>
    </lineage>
</organism>
<keyword evidence="2" id="KW-1185">Reference proteome</keyword>
<evidence type="ECO:0000313" key="1">
    <source>
        <dbReference type="EMBL" id="RXH70679.1"/>
    </source>
</evidence>
<gene>
    <name evidence="1" type="ORF">DVH24_013425</name>
</gene>
<comment type="caution">
    <text evidence="1">The sequence shown here is derived from an EMBL/GenBank/DDBJ whole genome shotgun (WGS) entry which is preliminary data.</text>
</comment>
<reference evidence="1 2" key="1">
    <citation type="submission" date="2018-10" db="EMBL/GenBank/DDBJ databases">
        <title>A high-quality apple genome assembly.</title>
        <authorList>
            <person name="Hu J."/>
        </authorList>
    </citation>
    <scope>NUCLEOTIDE SEQUENCE [LARGE SCALE GENOMIC DNA]</scope>
    <source>
        <strain evidence="2">cv. HFTH1</strain>
        <tissue evidence="1">Young leaf</tissue>
    </source>
</reference>
<dbReference type="EMBL" id="RDQH01000342">
    <property type="protein sequence ID" value="RXH70679.1"/>
    <property type="molecule type" value="Genomic_DNA"/>
</dbReference>
<protein>
    <submittedName>
        <fullName evidence="1">Uncharacterized protein</fullName>
    </submittedName>
</protein>
<dbReference type="AlphaFoldDB" id="A0A498HI62"/>
<dbReference type="Proteomes" id="UP000290289">
    <property type="component" value="Chromosome 16"/>
</dbReference>
<name>A0A498HI62_MALDO</name>
<evidence type="ECO:0000313" key="2">
    <source>
        <dbReference type="Proteomes" id="UP000290289"/>
    </source>
</evidence>
<proteinExistence type="predicted"/>
<sequence length="203" mass="24079">MYEAKWPYALHVIPLCCPRVRLENLPHMRGRVENESHIDGRRDLVWAHKRLGYSPYCQLILWWNLNFLHGIREGCPTYEAKRPHALHVIPLCYPRVRLANSPHMRGRVENESHINGRRFLAWAYKRLGYSLYCQLILWWNLNFLHSIRAGCPTCEAKWPHTLHCEAKWLHMFHVTLLCCPRVRLENLPHVRGHLRMSPILMGG</sequence>